<protein>
    <recommendedName>
        <fullName evidence="3">ABM domain-containing protein</fullName>
    </recommendedName>
</protein>
<dbReference type="AlphaFoldDB" id="A0A919W6L8"/>
<evidence type="ECO:0000313" key="1">
    <source>
        <dbReference type="EMBL" id="GIM93213.1"/>
    </source>
</evidence>
<dbReference type="Proteomes" id="UP000677082">
    <property type="component" value="Unassembled WGS sequence"/>
</dbReference>
<reference evidence="1 2" key="1">
    <citation type="submission" date="2021-03" db="EMBL/GenBank/DDBJ databases">
        <title>Whole genome shotgun sequence of Actinoplanes toevensis NBRC 105298.</title>
        <authorList>
            <person name="Komaki H."/>
            <person name="Tamura T."/>
        </authorList>
    </citation>
    <scope>NUCLEOTIDE SEQUENCE [LARGE SCALE GENOMIC DNA]</scope>
    <source>
        <strain evidence="1 2">NBRC 105298</strain>
    </source>
</reference>
<sequence length="145" mass="15532">MGGGHDRIAAAQVGTCDEIRVRVLDQILTVGADLLVGLSVASLLRLAHCHVREHSQAHFVQAQAEVWNPGMTGAPGMCGGVFAQNGESEFLALSAWRTVGDHQLYLDERFGQLREKAELASESADGRRACLSGPGARFDIRPHGT</sequence>
<accession>A0A919W6L8</accession>
<proteinExistence type="predicted"/>
<keyword evidence="2" id="KW-1185">Reference proteome</keyword>
<dbReference type="EMBL" id="BOQN01000064">
    <property type="protein sequence ID" value="GIM93213.1"/>
    <property type="molecule type" value="Genomic_DNA"/>
</dbReference>
<evidence type="ECO:0000313" key="2">
    <source>
        <dbReference type="Proteomes" id="UP000677082"/>
    </source>
</evidence>
<evidence type="ECO:0008006" key="3">
    <source>
        <dbReference type="Google" id="ProtNLM"/>
    </source>
</evidence>
<comment type="caution">
    <text evidence="1">The sequence shown here is derived from an EMBL/GenBank/DDBJ whole genome shotgun (WGS) entry which is preliminary data.</text>
</comment>
<name>A0A919W6L8_9ACTN</name>
<organism evidence="1 2">
    <name type="scientific">Paractinoplanes toevensis</name>
    <dbReference type="NCBI Taxonomy" id="571911"/>
    <lineage>
        <taxon>Bacteria</taxon>
        <taxon>Bacillati</taxon>
        <taxon>Actinomycetota</taxon>
        <taxon>Actinomycetes</taxon>
        <taxon>Micromonosporales</taxon>
        <taxon>Micromonosporaceae</taxon>
        <taxon>Paractinoplanes</taxon>
    </lineage>
</organism>
<gene>
    <name evidence="1" type="ORF">Ato02nite_050060</name>
</gene>